<dbReference type="InParanoid" id="T1HJK3"/>
<dbReference type="EMBL" id="ACPB03007789">
    <property type="status" value="NOT_ANNOTATED_CDS"/>
    <property type="molecule type" value="Genomic_DNA"/>
</dbReference>
<organism evidence="2 3">
    <name type="scientific">Rhodnius prolixus</name>
    <name type="common">Triatomid bug</name>
    <dbReference type="NCBI Taxonomy" id="13249"/>
    <lineage>
        <taxon>Eukaryota</taxon>
        <taxon>Metazoa</taxon>
        <taxon>Ecdysozoa</taxon>
        <taxon>Arthropoda</taxon>
        <taxon>Hexapoda</taxon>
        <taxon>Insecta</taxon>
        <taxon>Pterygota</taxon>
        <taxon>Neoptera</taxon>
        <taxon>Paraneoptera</taxon>
        <taxon>Hemiptera</taxon>
        <taxon>Heteroptera</taxon>
        <taxon>Panheteroptera</taxon>
        <taxon>Cimicomorpha</taxon>
        <taxon>Reduviidae</taxon>
        <taxon>Triatominae</taxon>
        <taxon>Rhodnius</taxon>
    </lineage>
</organism>
<name>T1HJK3_RHOPR</name>
<feature type="region of interest" description="Disordered" evidence="1">
    <location>
        <begin position="93"/>
        <end position="205"/>
    </location>
</feature>
<proteinExistence type="predicted"/>
<dbReference type="Proteomes" id="UP000015103">
    <property type="component" value="Unassembled WGS sequence"/>
</dbReference>
<accession>T1HJK3</accession>
<sequence length="205" mass="22947">NYPRTECGRSSLSLGPAIKELYKSGRLATTAMNFIKLLPILFLGLPGSGKCRPVEQQLLPAIPGYVPVYIQTGNVPPDVEALYHARKVVERDQATSASEIKEVHAESPNINEKPKEEPQEEKEEVVTKQPVEEHTKDGENKRKYPTKSPDEQSKPEDEKTGDVHNPEELPLAQEKSEKVFSKGVSRSVGHIKEIPQYQVKEPQNE</sequence>
<reference evidence="2" key="1">
    <citation type="submission" date="2015-05" db="UniProtKB">
        <authorList>
            <consortium name="EnsemblMetazoa"/>
        </authorList>
    </citation>
    <scope>IDENTIFICATION</scope>
</reference>
<evidence type="ECO:0000313" key="3">
    <source>
        <dbReference type="Proteomes" id="UP000015103"/>
    </source>
</evidence>
<feature type="compositionally biased region" description="Basic and acidic residues" evidence="1">
    <location>
        <begin position="124"/>
        <end position="167"/>
    </location>
</feature>
<dbReference type="AlphaFoldDB" id="T1HJK3"/>
<feature type="compositionally biased region" description="Basic and acidic residues" evidence="1">
    <location>
        <begin position="93"/>
        <end position="105"/>
    </location>
</feature>
<dbReference type="HOGENOM" id="CLU_1340531_0_0_1"/>
<evidence type="ECO:0000313" key="2">
    <source>
        <dbReference type="EnsemblMetazoa" id="RPRC004225-PA"/>
    </source>
</evidence>
<dbReference type="OMA" id="HAESPNI"/>
<keyword evidence="3" id="KW-1185">Reference proteome</keyword>
<evidence type="ECO:0000256" key="1">
    <source>
        <dbReference type="SAM" id="MobiDB-lite"/>
    </source>
</evidence>
<dbReference type="VEuPathDB" id="VectorBase:RPRC004225"/>
<dbReference type="EnsemblMetazoa" id="RPRC004225-RA">
    <property type="protein sequence ID" value="RPRC004225-PA"/>
    <property type="gene ID" value="RPRC004225"/>
</dbReference>
<protein>
    <submittedName>
        <fullName evidence="2">Uncharacterized protein</fullName>
    </submittedName>
</protein>